<evidence type="ECO:0000313" key="2">
    <source>
        <dbReference type="EMBL" id="BBE41826.1"/>
    </source>
</evidence>
<dbReference type="InterPro" id="IPR004843">
    <property type="entry name" value="Calcineurin-like_PHP"/>
</dbReference>
<proteinExistence type="predicted"/>
<dbReference type="SUPFAM" id="SSF56300">
    <property type="entry name" value="Metallo-dependent phosphatases"/>
    <property type="match status" value="1"/>
</dbReference>
<dbReference type="OrthoDB" id="18264at2157"/>
<dbReference type="Pfam" id="PF00149">
    <property type="entry name" value="Metallophos"/>
    <property type="match status" value="1"/>
</dbReference>
<dbReference type="InterPro" id="IPR004376">
    <property type="entry name" value="Pesterase_MJ0037"/>
</dbReference>
<dbReference type="CDD" id="cd07391">
    <property type="entry name" value="MPP_PF1019"/>
    <property type="match status" value="1"/>
</dbReference>
<dbReference type="AlphaFoldDB" id="A0A4P2VBB3"/>
<evidence type="ECO:0000259" key="1">
    <source>
        <dbReference type="Pfam" id="PF00149"/>
    </source>
</evidence>
<dbReference type="KEGG" id="ccai:NAS2_0436"/>
<dbReference type="Proteomes" id="UP000509448">
    <property type="component" value="Chromosome"/>
</dbReference>
<dbReference type="GeneID" id="55584254"/>
<dbReference type="PIRSF" id="PIRSF000887">
    <property type="entry name" value="Pesterase_MJ0037"/>
    <property type="match status" value="1"/>
</dbReference>
<protein>
    <submittedName>
        <fullName evidence="2">FIG006285: ICC-like protein phosphoesterase</fullName>
    </submittedName>
</protein>
<dbReference type="InterPro" id="IPR029052">
    <property type="entry name" value="Metallo-depent_PP-like"/>
</dbReference>
<reference evidence="2 3" key="1">
    <citation type="journal article" date="2019" name="ISME J.">
        <title>Isolation and characterization of a thermophilic sulfur- and iron-reducing thaumarchaeote from a terrestrial acidic hot spring.</title>
        <authorList>
            <person name="Kato S."/>
            <person name="Itoh T."/>
            <person name="Yuki M."/>
            <person name="Nagamori M."/>
            <person name="Ohnishi M."/>
            <person name="Uematsu K."/>
            <person name="Suzuki K."/>
            <person name="Takashina T."/>
            <person name="Ohkuma M."/>
        </authorList>
    </citation>
    <scope>NUCLEOTIDE SEQUENCE [LARGE SCALE GENOMIC DNA]</scope>
    <source>
        <strain evidence="2 3">NAS-02</strain>
    </source>
</reference>
<dbReference type="EMBL" id="AP018732">
    <property type="protein sequence ID" value="BBE41826.1"/>
    <property type="molecule type" value="Genomic_DNA"/>
</dbReference>
<keyword evidence="3" id="KW-1185">Reference proteome</keyword>
<name>A0A4P2VBB3_9ARCH</name>
<dbReference type="Gene3D" id="3.60.21.10">
    <property type="match status" value="1"/>
</dbReference>
<dbReference type="PANTHER" id="PTHR39323">
    <property type="entry name" value="BLR1149 PROTEIN"/>
    <property type="match status" value="1"/>
</dbReference>
<feature type="domain" description="Calcineurin-like phosphoesterase" evidence="1">
    <location>
        <begin position="27"/>
        <end position="165"/>
    </location>
</feature>
<organism evidence="2 3">
    <name type="scientific">Conexivisphaera calida</name>
    <dbReference type="NCBI Taxonomy" id="1874277"/>
    <lineage>
        <taxon>Archaea</taxon>
        <taxon>Nitrososphaerota</taxon>
        <taxon>Conexivisphaeria</taxon>
        <taxon>Conexivisphaerales</taxon>
        <taxon>Conexivisphaeraceae</taxon>
        <taxon>Conexivisphaera</taxon>
    </lineage>
</organism>
<dbReference type="NCBIfam" id="TIGR00024">
    <property type="entry name" value="SbcD_rel_arch"/>
    <property type="match status" value="1"/>
</dbReference>
<sequence length="253" mass="27611">MDVEAIELRKSLAILSPYPAAVLDDALLVADLHLGMEEDLELQGIHVPYNVSADVRGLVLEALARSNARRLIILGDLKHELGSGLRVEYEEVEGLLRGARELGAEVALVRGNHDNFIAPVVNRLGGRVFQDFARVGDCCLIHGHTDFRQDENGCPCLVMGHEHPTVTLRDDMGIKHRFKAFLWGALGDSSVLVLPSPNPLAQGMPVNEVEPGDLLSPVLRRADIDSFEVYALEPREAVMHLATVAVLRALLAA</sequence>
<accession>A0A4P2VBB3</accession>
<dbReference type="InterPro" id="IPR024173">
    <property type="entry name" value="Pesterase_MJ0037-like"/>
</dbReference>
<dbReference type="RefSeq" id="WP_174448127.1">
    <property type="nucleotide sequence ID" value="NZ_AP018732.1"/>
</dbReference>
<evidence type="ECO:0000313" key="3">
    <source>
        <dbReference type="Proteomes" id="UP000509448"/>
    </source>
</evidence>
<dbReference type="PANTHER" id="PTHR39323:SF1">
    <property type="entry name" value="BLR1149 PROTEIN"/>
    <property type="match status" value="1"/>
</dbReference>
<dbReference type="GO" id="GO:0016787">
    <property type="term" value="F:hydrolase activity"/>
    <property type="evidence" value="ECO:0007669"/>
    <property type="project" value="InterPro"/>
</dbReference>
<gene>
    <name evidence="2" type="ORF">NAS2_0436</name>
</gene>